<dbReference type="EMBL" id="WIXP02000008">
    <property type="protein sequence ID" value="KAF6206153.1"/>
    <property type="molecule type" value="Genomic_DNA"/>
</dbReference>
<evidence type="ECO:0000313" key="1">
    <source>
        <dbReference type="EMBL" id="KAF6206153.1"/>
    </source>
</evidence>
<protein>
    <submittedName>
        <fullName evidence="1">Uncharacterized protein</fullName>
    </submittedName>
</protein>
<organism evidence="1 2">
    <name type="scientific">Apolygus lucorum</name>
    <name type="common">Small green plant bug</name>
    <name type="synonym">Lygocoris lucorum</name>
    <dbReference type="NCBI Taxonomy" id="248454"/>
    <lineage>
        <taxon>Eukaryota</taxon>
        <taxon>Metazoa</taxon>
        <taxon>Ecdysozoa</taxon>
        <taxon>Arthropoda</taxon>
        <taxon>Hexapoda</taxon>
        <taxon>Insecta</taxon>
        <taxon>Pterygota</taxon>
        <taxon>Neoptera</taxon>
        <taxon>Paraneoptera</taxon>
        <taxon>Hemiptera</taxon>
        <taxon>Heteroptera</taxon>
        <taxon>Panheteroptera</taxon>
        <taxon>Cimicomorpha</taxon>
        <taxon>Miridae</taxon>
        <taxon>Mirini</taxon>
        <taxon>Apolygus</taxon>
    </lineage>
</organism>
<dbReference type="AlphaFoldDB" id="A0A8S9XB09"/>
<accession>A0A8S9XB09</accession>
<sequence length="192" mass="21349">MERASKLFILELGGPASLQLPPSRSILQYYQVLSTHLWTAMGVLPFPLQSPHAISHSPSLSSLTSPGSFPETFKKSMSFLRHLLRTGFLRFIRRHVMTKVDAPLGTPSLTSQNLHITTSELKKDGEQVTADVKPTPCDGKVSPDADKLSSDRAIATMRSKWAELETKLPVWQTKIADGMQSVQDFITSRFIK</sequence>
<proteinExistence type="predicted"/>
<dbReference type="Proteomes" id="UP000466442">
    <property type="component" value="Unassembled WGS sequence"/>
</dbReference>
<name>A0A8S9XB09_APOLU</name>
<keyword evidence="2" id="KW-1185">Reference proteome</keyword>
<gene>
    <name evidence="1" type="ORF">GE061_017378</name>
</gene>
<comment type="caution">
    <text evidence="1">The sequence shown here is derived from an EMBL/GenBank/DDBJ whole genome shotgun (WGS) entry which is preliminary data.</text>
</comment>
<reference evidence="1" key="1">
    <citation type="journal article" date="2021" name="Mol. Ecol. Resour.">
        <title>Apolygus lucorum genome provides insights into omnivorousness and mesophyll feeding.</title>
        <authorList>
            <person name="Liu Y."/>
            <person name="Liu H."/>
            <person name="Wang H."/>
            <person name="Huang T."/>
            <person name="Liu B."/>
            <person name="Yang B."/>
            <person name="Yin L."/>
            <person name="Li B."/>
            <person name="Zhang Y."/>
            <person name="Zhang S."/>
            <person name="Jiang F."/>
            <person name="Zhang X."/>
            <person name="Ren Y."/>
            <person name="Wang B."/>
            <person name="Wang S."/>
            <person name="Lu Y."/>
            <person name="Wu K."/>
            <person name="Fan W."/>
            <person name="Wang G."/>
        </authorList>
    </citation>
    <scope>NUCLEOTIDE SEQUENCE</scope>
    <source>
        <strain evidence="1">12Hb</strain>
    </source>
</reference>
<evidence type="ECO:0000313" key="2">
    <source>
        <dbReference type="Proteomes" id="UP000466442"/>
    </source>
</evidence>